<dbReference type="EMBL" id="LAZR01013410">
    <property type="protein sequence ID" value="KKM22086.1"/>
    <property type="molecule type" value="Genomic_DNA"/>
</dbReference>
<sequence length="42" mass="4966">MDDDDVKRKEVCDINDARMYPLGIIKKYKNLGRVLDWPKLEA</sequence>
<proteinExistence type="predicted"/>
<comment type="caution">
    <text evidence="1">The sequence shown here is derived from an EMBL/GenBank/DDBJ whole genome shotgun (WGS) entry which is preliminary data.</text>
</comment>
<protein>
    <submittedName>
        <fullName evidence="1">Uncharacterized protein</fullName>
    </submittedName>
</protein>
<dbReference type="AlphaFoldDB" id="A0A0F9I3B5"/>
<accession>A0A0F9I3B5</accession>
<gene>
    <name evidence="1" type="ORF">LCGC14_1628920</name>
</gene>
<name>A0A0F9I3B5_9ZZZZ</name>
<evidence type="ECO:0000313" key="1">
    <source>
        <dbReference type="EMBL" id="KKM22086.1"/>
    </source>
</evidence>
<organism evidence="1">
    <name type="scientific">marine sediment metagenome</name>
    <dbReference type="NCBI Taxonomy" id="412755"/>
    <lineage>
        <taxon>unclassified sequences</taxon>
        <taxon>metagenomes</taxon>
        <taxon>ecological metagenomes</taxon>
    </lineage>
</organism>
<reference evidence="1" key="1">
    <citation type="journal article" date="2015" name="Nature">
        <title>Complex archaea that bridge the gap between prokaryotes and eukaryotes.</title>
        <authorList>
            <person name="Spang A."/>
            <person name="Saw J.H."/>
            <person name="Jorgensen S.L."/>
            <person name="Zaremba-Niedzwiedzka K."/>
            <person name="Martijn J."/>
            <person name="Lind A.E."/>
            <person name="van Eijk R."/>
            <person name="Schleper C."/>
            <person name="Guy L."/>
            <person name="Ettema T.J."/>
        </authorList>
    </citation>
    <scope>NUCLEOTIDE SEQUENCE</scope>
</reference>